<sequence>MGPRNLVETSHSPTYVLINSFGTNANLFTAQFNDDKLTTIANLIAIEPLGHGRTECRQTVWTYWDSAYMNLEAMKVLGIQEAFVLGTSQGGFIAARMALIAPEKVKGIILLGTALDAESNRLIAQGSWDGKSIADGMLARWEKHALDGDDFSPPTEYCRRIVESGYGSDASEQLIEFWTKEIRSSYKGEHGRQKLIMMAINLKERDGILARLPYITTPVLWMQGTLDPVFTICTAENEISLFKGSTSARLVIVPGGHHFLSASHPDRVNPQMIQFAQEYSKGHVSKV</sequence>
<dbReference type="GO" id="GO:0046464">
    <property type="term" value="P:acylglycerol catabolic process"/>
    <property type="evidence" value="ECO:0007669"/>
    <property type="project" value="TreeGrafter"/>
</dbReference>
<evidence type="ECO:0000313" key="3">
    <source>
        <dbReference type="Proteomes" id="UP000177622"/>
    </source>
</evidence>
<dbReference type="InterPro" id="IPR000073">
    <property type="entry name" value="AB_hydrolase_1"/>
</dbReference>
<dbReference type="PANTHER" id="PTHR43798:SF33">
    <property type="entry name" value="HYDROLASE, PUTATIVE (AFU_ORTHOLOGUE AFUA_2G14860)-RELATED"/>
    <property type="match status" value="1"/>
</dbReference>
<dbReference type="InterPro" id="IPR050266">
    <property type="entry name" value="AB_hydrolase_sf"/>
</dbReference>
<dbReference type="STRING" id="1835702.A0A1F5L2N0"/>
<comment type="caution">
    <text evidence="2">The sequence shown here is derived from an EMBL/GenBank/DDBJ whole genome shotgun (WGS) entry which is preliminary data.</text>
</comment>
<dbReference type="EMBL" id="LXJU01000051">
    <property type="protein sequence ID" value="OGE47297.1"/>
    <property type="molecule type" value="Genomic_DNA"/>
</dbReference>
<dbReference type="Proteomes" id="UP000177622">
    <property type="component" value="Unassembled WGS sequence"/>
</dbReference>
<feature type="domain" description="AB hydrolase-1" evidence="1">
    <location>
        <begin position="16"/>
        <end position="259"/>
    </location>
</feature>
<accession>A0A1F5L2N0</accession>
<dbReference type="GO" id="GO:0072330">
    <property type="term" value="P:monocarboxylic acid biosynthetic process"/>
    <property type="evidence" value="ECO:0007669"/>
    <property type="project" value="UniProtKB-ARBA"/>
</dbReference>
<dbReference type="GeneID" id="34582133"/>
<dbReference type="InterPro" id="IPR029058">
    <property type="entry name" value="AB_hydrolase_fold"/>
</dbReference>
<dbReference type="AlphaFoldDB" id="A0A1F5L2N0"/>
<dbReference type="GO" id="GO:0047372">
    <property type="term" value="F:monoacylglycerol lipase activity"/>
    <property type="evidence" value="ECO:0007669"/>
    <property type="project" value="TreeGrafter"/>
</dbReference>
<dbReference type="OrthoDB" id="19657at2759"/>
<dbReference type="Gene3D" id="3.40.50.1820">
    <property type="entry name" value="alpha/beta hydrolase"/>
    <property type="match status" value="1"/>
</dbReference>
<dbReference type="PANTHER" id="PTHR43798">
    <property type="entry name" value="MONOACYLGLYCEROL LIPASE"/>
    <property type="match status" value="1"/>
</dbReference>
<dbReference type="GO" id="GO:0016020">
    <property type="term" value="C:membrane"/>
    <property type="evidence" value="ECO:0007669"/>
    <property type="project" value="TreeGrafter"/>
</dbReference>
<proteinExistence type="predicted"/>
<gene>
    <name evidence="2" type="ORF">PENARI_c051G07937</name>
</gene>
<organism evidence="2 3">
    <name type="scientific">Penicillium arizonense</name>
    <dbReference type="NCBI Taxonomy" id="1835702"/>
    <lineage>
        <taxon>Eukaryota</taxon>
        <taxon>Fungi</taxon>
        <taxon>Dikarya</taxon>
        <taxon>Ascomycota</taxon>
        <taxon>Pezizomycotina</taxon>
        <taxon>Eurotiomycetes</taxon>
        <taxon>Eurotiomycetidae</taxon>
        <taxon>Eurotiales</taxon>
        <taxon>Aspergillaceae</taxon>
        <taxon>Penicillium</taxon>
    </lineage>
</organism>
<dbReference type="GO" id="GO:0017000">
    <property type="term" value="P:antibiotic biosynthetic process"/>
    <property type="evidence" value="ECO:0007669"/>
    <property type="project" value="UniProtKB-ARBA"/>
</dbReference>
<name>A0A1F5L2N0_PENAI</name>
<dbReference type="RefSeq" id="XP_022482757.1">
    <property type="nucleotide sequence ID" value="XM_022637399.1"/>
</dbReference>
<protein>
    <recommendedName>
        <fullName evidence="1">AB hydrolase-1 domain-containing protein</fullName>
    </recommendedName>
</protein>
<dbReference type="Pfam" id="PF00561">
    <property type="entry name" value="Abhydrolase_1"/>
    <property type="match status" value="1"/>
</dbReference>
<reference evidence="2 3" key="1">
    <citation type="journal article" date="2016" name="Sci. Rep.">
        <title>Penicillium arizonense, a new, genome sequenced fungal species, reveals a high chemical diversity in secreted metabolites.</title>
        <authorList>
            <person name="Grijseels S."/>
            <person name="Nielsen J.C."/>
            <person name="Randelovic M."/>
            <person name="Nielsen J."/>
            <person name="Nielsen K.F."/>
            <person name="Workman M."/>
            <person name="Frisvad J.C."/>
        </authorList>
    </citation>
    <scope>NUCLEOTIDE SEQUENCE [LARGE SCALE GENOMIC DNA]</scope>
    <source>
        <strain evidence="2 3">CBS 141311</strain>
    </source>
</reference>
<dbReference type="SUPFAM" id="SSF53474">
    <property type="entry name" value="alpha/beta-Hydrolases"/>
    <property type="match status" value="1"/>
</dbReference>
<evidence type="ECO:0000313" key="2">
    <source>
        <dbReference type="EMBL" id="OGE47297.1"/>
    </source>
</evidence>
<evidence type="ECO:0000259" key="1">
    <source>
        <dbReference type="Pfam" id="PF00561"/>
    </source>
</evidence>
<keyword evidence="3" id="KW-1185">Reference proteome</keyword>